<dbReference type="InterPro" id="IPR013924">
    <property type="entry name" value="RNase_H2_suC"/>
</dbReference>
<feature type="compositionally biased region" description="Basic and acidic residues" evidence="1">
    <location>
        <begin position="73"/>
        <end position="87"/>
    </location>
</feature>
<dbReference type="Proteomes" id="UP000700596">
    <property type="component" value="Unassembled WGS sequence"/>
</dbReference>
<dbReference type="Pfam" id="PF08615">
    <property type="entry name" value="RNase_H2_suC"/>
    <property type="match status" value="1"/>
</dbReference>
<dbReference type="Gene3D" id="2.40.128.680">
    <property type="match status" value="1"/>
</dbReference>
<name>A0A9P9E197_9PLEO</name>
<proteinExistence type="predicted"/>
<protein>
    <submittedName>
        <fullName evidence="2">Ribonuclease H2, subunit C</fullName>
    </submittedName>
</protein>
<gene>
    <name evidence="2" type="ORF">B0J11DRAFT_251150</name>
</gene>
<feature type="region of interest" description="Disordered" evidence="1">
    <location>
        <begin position="1"/>
        <end position="42"/>
    </location>
</feature>
<dbReference type="GO" id="GO:0032299">
    <property type="term" value="C:ribonuclease H2 complex"/>
    <property type="evidence" value="ECO:0007669"/>
    <property type="project" value="InterPro"/>
</dbReference>
<organism evidence="2 3">
    <name type="scientific">Dendryphion nanum</name>
    <dbReference type="NCBI Taxonomy" id="256645"/>
    <lineage>
        <taxon>Eukaryota</taxon>
        <taxon>Fungi</taxon>
        <taxon>Dikarya</taxon>
        <taxon>Ascomycota</taxon>
        <taxon>Pezizomycotina</taxon>
        <taxon>Dothideomycetes</taxon>
        <taxon>Pleosporomycetidae</taxon>
        <taxon>Pleosporales</taxon>
        <taxon>Torulaceae</taxon>
        <taxon>Dendryphion</taxon>
    </lineage>
</organism>
<feature type="compositionally biased region" description="Acidic residues" evidence="1">
    <location>
        <begin position="88"/>
        <end position="98"/>
    </location>
</feature>
<dbReference type="EMBL" id="JAGMWT010000004">
    <property type="protein sequence ID" value="KAH7130389.1"/>
    <property type="molecule type" value="Genomic_DNA"/>
</dbReference>
<evidence type="ECO:0000313" key="3">
    <source>
        <dbReference type="Proteomes" id="UP000700596"/>
    </source>
</evidence>
<dbReference type="PANTHER" id="PTHR47204">
    <property type="entry name" value="OS02G0168900 PROTEIN"/>
    <property type="match status" value="1"/>
</dbReference>
<keyword evidence="3" id="KW-1185">Reference proteome</keyword>
<dbReference type="CDD" id="cd09271">
    <property type="entry name" value="RNase_H2-C"/>
    <property type="match status" value="1"/>
</dbReference>
<evidence type="ECO:0000313" key="2">
    <source>
        <dbReference type="EMBL" id="KAH7130389.1"/>
    </source>
</evidence>
<feature type="region of interest" description="Disordered" evidence="1">
    <location>
        <begin position="73"/>
        <end position="98"/>
    </location>
</feature>
<accession>A0A9P9E197</accession>
<sequence length="158" mass="17505">MLSIQPSKTQQKCTPNLLPARINHNGPVNNASQYWKPETDPQGKDHAYFRGRHLHGTAVPLPANYAGAVLNVTEKDLPETPGDKSGVDEDPEGEDDDMKVEVKIAEQIGTFDEMMVWKHGSVVDEKADIYVRSVEEWIGFAEAMHCEDDTGEAEGKKS</sequence>
<dbReference type="AlphaFoldDB" id="A0A9P9E197"/>
<dbReference type="GO" id="GO:0006401">
    <property type="term" value="P:RNA catabolic process"/>
    <property type="evidence" value="ECO:0007669"/>
    <property type="project" value="InterPro"/>
</dbReference>
<evidence type="ECO:0000256" key="1">
    <source>
        <dbReference type="SAM" id="MobiDB-lite"/>
    </source>
</evidence>
<reference evidence="2" key="1">
    <citation type="journal article" date="2021" name="Nat. Commun.">
        <title>Genetic determinants of endophytism in the Arabidopsis root mycobiome.</title>
        <authorList>
            <person name="Mesny F."/>
            <person name="Miyauchi S."/>
            <person name="Thiergart T."/>
            <person name="Pickel B."/>
            <person name="Atanasova L."/>
            <person name="Karlsson M."/>
            <person name="Huettel B."/>
            <person name="Barry K.W."/>
            <person name="Haridas S."/>
            <person name="Chen C."/>
            <person name="Bauer D."/>
            <person name="Andreopoulos W."/>
            <person name="Pangilinan J."/>
            <person name="LaButti K."/>
            <person name="Riley R."/>
            <person name="Lipzen A."/>
            <person name="Clum A."/>
            <person name="Drula E."/>
            <person name="Henrissat B."/>
            <person name="Kohler A."/>
            <person name="Grigoriev I.V."/>
            <person name="Martin F.M."/>
            <person name="Hacquard S."/>
        </authorList>
    </citation>
    <scope>NUCLEOTIDE SEQUENCE</scope>
    <source>
        <strain evidence="2">MPI-CAGE-CH-0243</strain>
    </source>
</reference>
<dbReference type="OrthoDB" id="6222486at2759"/>
<comment type="caution">
    <text evidence="2">The sequence shown here is derived from an EMBL/GenBank/DDBJ whole genome shotgun (WGS) entry which is preliminary data.</text>
</comment>
<dbReference type="PANTHER" id="PTHR47204:SF1">
    <property type="entry name" value="RIBONUCLEASE H2 SUBUNIT C"/>
    <property type="match status" value="1"/>
</dbReference>
<feature type="compositionally biased region" description="Polar residues" evidence="1">
    <location>
        <begin position="1"/>
        <end position="14"/>
    </location>
</feature>